<accession>A0ABQ6NAI3</accession>
<sequence>YDESKDTIAVKVKRGFLLSYTIDLSAGSSSPPGSAAPDPVHPIKCAADVAVLAEDAAGAKAAAAAVTEGCAAGFGDACLQAVSDFMGVVDTTLGHTATALGDCTDGSDSECNQDLSALVGELAEVSGDVAEDLAACGAREVRECVRDVVESGEDAVQLGKDVVNTVKACRGE</sequence>
<proteinExistence type="predicted"/>
<evidence type="ECO:0000313" key="2">
    <source>
        <dbReference type="Proteomes" id="UP001165060"/>
    </source>
</evidence>
<reference evidence="1 2" key="1">
    <citation type="journal article" date="2023" name="Commun. Biol.">
        <title>Genome analysis of Parmales, the sister group of diatoms, reveals the evolutionary specialization of diatoms from phago-mixotrophs to photoautotrophs.</title>
        <authorList>
            <person name="Ban H."/>
            <person name="Sato S."/>
            <person name="Yoshikawa S."/>
            <person name="Yamada K."/>
            <person name="Nakamura Y."/>
            <person name="Ichinomiya M."/>
            <person name="Sato N."/>
            <person name="Blanc-Mathieu R."/>
            <person name="Endo H."/>
            <person name="Kuwata A."/>
            <person name="Ogata H."/>
        </authorList>
    </citation>
    <scope>NUCLEOTIDE SEQUENCE [LARGE SCALE GENOMIC DNA]</scope>
</reference>
<dbReference type="EMBL" id="BRYB01006162">
    <property type="protein sequence ID" value="GMI50953.1"/>
    <property type="molecule type" value="Genomic_DNA"/>
</dbReference>
<feature type="non-terminal residue" evidence="1">
    <location>
        <position position="1"/>
    </location>
</feature>
<organism evidence="1 2">
    <name type="scientific">Tetraparma gracilis</name>
    <dbReference type="NCBI Taxonomy" id="2962635"/>
    <lineage>
        <taxon>Eukaryota</taxon>
        <taxon>Sar</taxon>
        <taxon>Stramenopiles</taxon>
        <taxon>Ochrophyta</taxon>
        <taxon>Bolidophyceae</taxon>
        <taxon>Parmales</taxon>
        <taxon>Triparmaceae</taxon>
        <taxon>Tetraparma</taxon>
    </lineage>
</organism>
<comment type="caution">
    <text evidence="1">The sequence shown here is derived from an EMBL/GenBank/DDBJ whole genome shotgun (WGS) entry which is preliminary data.</text>
</comment>
<keyword evidence="2" id="KW-1185">Reference proteome</keyword>
<name>A0ABQ6NAI3_9STRA</name>
<protein>
    <submittedName>
        <fullName evidence="1">Uncharacterized protein</fullName>
    </submittedName>
</protein>
<gene>
    <name evidence="1" type="ORF">TeGR_g11579</name>
</gene>
<dbReference type="Proteomes" id="UP001165060">
    <property type="component" value="Unassembled WGS sequence"/>
</dbReference>
<evidence type="ECO:0000313" key="1">
    <source>
        <dbReference type="EMBL" id="GMI50953.1"/>
    </source>
</evidence>